<gene>
    <name evidence="1" type="ORF">EBM89_10700</name>
</gene>
<dbReference type="AlphaFoldDB" id="A0A3M2J8Z7"/>
<protein>
    <submittedName>
        <fullName evidence="1">Uncharacterized protein</fullName>
    </submittedName>
</protein>
<comment type="caution">
    <text evidence="1">The sequence shown here is derived from an EMBL/GenBank/DDBJ whole genome shotgun (WGS) entry which is preliminary data.</text>
</comment>
<name>A0A3M2J8Z7_9CELL</name>
<dbReference type="RefSeq" id="WP_122149418.1">
    <property type="nucleotide sequence ID" value="NZ_RFFI01000051.1"/>
</dbReference>
<accession>A0A3M2J8Z7</accession>
<organism evidence="1 2">
    <name type="scientific">Cellulomonas triticagri</name>
    <dbReference type="NCBI Taxonomy" id="2483352"/>
    <lineage>
        <taxon>Bacteria</taxon>
        <taxon>Bacillati</taxon>
        <taxon>Actinomycetota</taxon>
        <taxon>Actinomycetes</taxon>
        <taxon>Micrococcales</taxon>
        <taxon>Cellulomonadaceae</taxon>
        <taxon>Cellulomonas</taxon>
    </lineage>
</organism>
<sequence length="79" mass="9513">MSDHYYRRRPVWDDPSYERFEAPPMTDEQRQSFLDLAQWITEDVARQRREDAEAAARAAPSTITLRVPRWLHRILRGRT</sequence>
<evidence type="ECO:0000313" key="1">
    <source>
        <dbReference type="EMBL" id="RMI09374.1"/>
    </source>
</evidence>
<evidence type="ECO:0000313" key="2">
    <source>
        <dbReference type="Proteomes" id="UP000269289"/>
    </source>
</evidence>
<dbReference type="EMBL" id="RFFI01000051">
    <property type="protein sequence ID" value="RMI09374.1"/>
    <property type="molecule type" value="Genomic_DNA"/>
</dbReference>
<dbReference type="Proteomes" id="UP000269289">
    <property type="component" value="Unassembled WGS sequence"/>
</dbReference>
<proteinExistence type="predicted"/>
<reference evidence="1 2" key="1">
    <citation type="submission" date="2018-10" db="EMBL/GenBank/DDBJ databases">
        <title>Isolation, diversity and antifungal activity of actinobacteria from wheat.</title>
        <authorList>
            <person name="Han C."/>
        </authorList>
    </citation>
    <scope>NUCLEOTIDE SEQUENCE [LARGE SCALE GENOMIC DNA]</scope>
    <source>
        <strain evidence="1 2">NEAU-YY56</strain>
    </source>
</reference>
<keyword evidence="2" id="KW-1185">Reference proteome</keyword>